<keyword evidence="9" id="KW-1185">Reference proteome</keyword>
<dbReference type="PROSITE" id="PS51257">
    <property type="entry name" value="PROKAR_LIPOPROTEIN"/>
    <property type="match status" value="1"/>
</dbReference>
<evidence type="ECO:0000256" key="3">
    <source>
        <dbReference type="ARBA" id="ARBA00023136"/>
    </source>
</evidence>
<dbReference type="Proteomes" id="UP000245412">
    <property type="component" value="Unassembled WGS sequence"/>
</dbReference>
<organism evidence="8 9">
    <name type="scientific">Murimonas intestini</name>
    <dbReference type="NCBI Taxonomy" id="1337051"/>
    <lineage>
        <taxon>Bacteria</taxon>
        <taxon>Bacillati</taxon>
        <taxon>Bacillota</taxon>
        <taxon>Clostridia</taxon>
        <taxon>Lachnospirales</taxon>
        <taxon>Lachnospiraceae</taxon>
        <taxon>Murimonas</taxon>
    </lineage>
</organism>
<feature type="region of interest" description="Disordered" evidence="6">
    <location>
        <begin position="24"/>
        <end position="64"/>
    </location>
</feature>
<protein>
    <submittedName>
        <fullName evidence="8">ABC-type glycerol-3-phosphate transport system substrate-binding protein</fullName>
    </submittedName>
</protein>
<dbReference type="PANTHER" id="PTHR43649:SF33">
    <property type="entry name" value="POLYGALACTURONAN_RHAMNOGALACTURONAN-BINDING PROTEIN YTCQ"/>
    <property type="match status" value="1"/>
</dbReference>
<keyword evidence="2 7" id="KW-0732">Signal</keyword>
<keyword evidence="3" id="KW-0472">Membrane</keyword>
<comment type="caution">
    <text evidence="8">The sequence shown here is derived from an EMBL/GenBank/DDBJ whole genome shotgun (WGS) entry which is preliminary data.</text>
</comment>
<evidence type="ECO:0000313" key="8">
    <source>
        <dbReference type="EMBL" id="PWJ76724.1"/>
    </source>
</evidence>
<feature type="signal peptide" evidence="7">
    <location>
        <begin position="1"/>
        <end position="22"/>
    </location>
</feature>
<dbReference type="EMBL" id="QGGY01000004">
    <property type="protein sequence ID" value="PWJ76724.1"/>
    <property type="molecule type" value="Genomic_DNA"/>
</dbReference>
<evidence type="ECO:0000256" key="7">
    <source>
        <dbReference type="SAM" id="SignalP"/>
    </source>
</evidence>
<name>A0AB73T5Y8_9FIRM</name>
<dbReference type="InterPro" id="IPR006059">
    <property type="entry name" value="SBP"/>
</dbReference>
<keyword evidence="1" id="KW-1003">Cell membrane</keyword>
<dbReference type="PANTHER" id="PTHR43649">
    <property type="entry name" value="ARABINOSE-BINDING PROTEIN-RELATED"/>
    <property type="match status" value="1"/>
</dbReference>
<proteinExistence type="predicted"/>
<dbReference type="Pfam" id="PF13416">
    <property type="entry name" value="SBP_bac_8"/>
    <property type="match status" value="1"/>
</dbReference>
<evidence type="ECO:0000256" key="2">
    <source>
        <dbReference type="ARBA" id="ARBA00022729"/>
    </source>
</evidence>
<dbReference type="InterPro" id="IPR050490">
    <property type="entry name" value="Bact_solute-bd_prot1"/>
</dbReference>
<feature type="compositionally biased region" description="Acidic residues" evidence="6">
    <location>
        <begin position="54"/>
        <end position="64"/>
    </location>
</feature>
<evidence type="ECO:0000313" key="9">
    <source>
        <dbReference type="Proteomes" id="UP000245412"/>
    </source>
</evidence>
<dbReference type="RefSeq" id="WP_109625867.1">
    <property type="nucleotide sequence ID" value="NZ_CABJAT010000009.1"/>
</dbReference>
<dbReference type="Gene3D" id="3.40.190.10">
    <property type="entry name" value="Periplasmic binding protein-like II"/>
    <property type="match status" value="2"/>
</dbReference>
<accession>A0AB73T5Y8</accession>
<gene>
    <name evidence="8" type="ORF">C7383_104170</name>
</gene>
<feature type="compositionally biased region" description="Basic and acidic residues" evidence="6">
    <location>
        <begin position="31"/>
        <end position="53"/>
    </location>
</feature>
<evidence type="ECO:0000256" key="5">
    <source>
        <dbReference type="ARBA" id="ARBA00023288"/>
    </source>
</evidence>
<evidence type="ECO:0000256" key="6">
    <source>
        <dbReference type="SAM" id="MobiDB-lite"/>
    </source>
</evidence>
<reference evidence="8 9" key="1">
    <citation type="submission" date="2018-05" db="EMBL/GenBank/DDBJ databases">
        <authorList>
            <person name="Goeker M."/>
            <person name="Huntemann M."/>
            <person name="Clum A."/>
            <person name="Pillay M."/>
            <person name="Palaniappan K."/>
            <person name="Varghese N."/>
            <person name="Mikhailova N."/>
            <person name="Stamatis D."/>
            <person name="Reddy T."/>
            <person name="Daum C."/>
            <person name="Shapiro N."/>
            <person name="Ivanova N."/>
            <person name="Kyrpides N."/>
            <person name="Woyke T."/>
        </authorList>
    </citation>
    <scope>NUCLEOTIDE SEQUENCE [LARGE SCALE GENOMIC DNA]</scope>
    <source>
        <strain evidence="8 9">DSM 26524</strain>
    </source>
</reference>
<keyword evidence="5" id="KW-0449">Lipoprotein</keyword>
<dbReference type="AlphaFoldDB" id="A0AB73T5Y8"/>
<evidence type="ECO:0000256" key="4">
    <source>
        <dbReference type="ARBA" id="ARBA00023139"/>
    </source>
</evidence>
<feature type="chain" id="PRO_5044490848" evidence="7">
    <location>
        <begin position="23"/>
        <end position="468"/>
    </location>
</feature>
<sequence>MKKKQITALLLSGVLAAGAVLAGCGTGGSPAKKETEEDGTKKSTEAQTDKESEKDAEEGGEDKDTETTAALDYDGVTLSVVLAQGWDTPGREALFQKYTDKTGVKFDIQMLPDDTAAELVKTKFATKELPDIIFNSGSVREHTYMLPEENLLDLTEEPWADQLVNEEAMMVNGKIWGLPMGGQGYFCFAVNKKVFEDNKLEIPASKEELEKCFETLKDNGIQPMYLGSKDPWLVGNMTSGGIQKALDADPELINKLDRNEITYSEIPGMTSVLEDLRRWNEKGWLGANTMADSWDGEFKAFGENLCGVTIGLTTWDKTMEEKYPGSSENMIFIPYYIGDADTYFAGTTAQWYIPKDGKHTDIVKDFFRFCTEQENLNEFYKAMGEASTPWKDVEVECLTPTKQLIEDLNAGKYSFHYGHNSLVQGQDFDGLCKLAQEVLIGNKTAEEAVKEYDTMRAQICKALGMEGF</sequence>
<evidence type="ECO:0000256" key="1">
    <source>
        <dbReference type="ARBA" id="ARBA00022475"/>
    </source>
</evidence>
<keyword evidence="4" id="KW-0564">Palmitate</keyword>
<dbReference type="SUPFAM" id="SSF53850">
    <property type="entry name" value="Periplasmic binding protein-like II"/>
    <property type="match status" value="1"/>
</dbReference>